<dbReference type="InterPro" id="IPR001650">
    <property type="entry name" value="Helicase_C-like"/>
</dbReference>
<dbReference type="PANTHER" id="PTHR47396">
    <property type="entry name" value="TYPE I RESTRICTION ENZYME ECOKI R PROTEIN"/>
    <property type="match status" value="1"/>
</dbReference>
<dbReference type="Gene3D" id="3.90.1570.30">
    <property type="match status" value="1"/>
</dbReference>
<dbReference type="Pfam" id="PF04851">
    <property type="entry name" value="ResIII"/>
    <property type="match status" value="1"/>
</dbReference>
<dbReference type="InterPro" id="IPR006935">
    <property type="entry name" value="Helicase/UvrB_N"/>
</dbReference>
<dbReference type="InterPro" id="IPR013670">
    <property type="entry name" value="EcoEI_R_C_dom"/>
</dbReference>
<dbReference type="CDD" id="cd18032">
    <property type="entry name" value="DEXHc_RE_I_III_res"/>
    <property type="match status" value="1"/>
</dbReference>
<evidence type="ECO:0000259" key="1">
    <source>
        <dbReference type="PROSITE" id="PS51192"/>
    </source>
</evidence>
<dbReference type="AlphaFoldDB" id="A0A0G0LQI5"/>
<dbReference type="InterPro" id="IPR014001">
    <property type="entry name" value="Helicase_ATP-bd"/>
</dbReference>
<proteinExistence type="predicted"/>
<dbReference type="Proteomes" id="UP000034207">
    <property type="component" value="Unassembled WGS sequence"/>
</dbReference>
<dbReference type="STRING" id="1618345.UT18_C0022G0011"/>
<dbReference type="GO" id="GO:0006304">
    <property type="term" value="P:DNA modification"/>
    <property type="evidence" value="ECO:0007669"/>
    <property type="project" value="InterPro"/>
</dbReference>
<comment type="caution">
    <text evidence="2">The sequence shown here is derived from an EMBL/GenBank/DDBJ whole genome shotgun (WGS) entry which is preliminary data.</text>
</comment>
<dbReference type="EMBL" id="LBVV01000022">
    <property type="protein sequence ID" value="KKQ93327.1"/>
    <property type="molecule type" value="Genomic_DNA"/>
</dbReference>
<feature type="domain" description="Helicase ATP-binding" evidence="1">
    <location>
        <begin position="169"/>
        <end position="343"/>
    </location>
</feature>
<dbReference type="Gene3D" id="3.40.50.300">
    <property type="entry name" value="P-loop containing nucleotide triphosphate hydrolases"/>
    <property type="match status" value="2"/>
</dbReference>
<reference evidence="2 3" key="1">
    <citation type="journal article" date="2015" name="Nature">
        <title>rRNA introns, odd ribosomes, and small enigmatic genomes across a large radiation of phyla.</title>
        <authorList>
            <person name="Brown C.T."/>
            <person name="Hug L.A."/>
            <person name="Thomas B.C."/>
            <person name="Sharon I."/>
            <person name="Castelle C.J."/>
            <person name="Singh A."/>
            <person name="Wilkins M.J."/>
            <person name="Williams K.H."/>
            <person name="Banfield J.F."/>
        </authorList>
    </citation>
    <scope>NUCLEOTIDE SEQUENCE [LARGE SCALE GENOMIC DNA]</scope>
</reference>
<name>A0A0G0LQI5_UNCC2</name>
<dbReference type="PANTHER" id="PTHR47396:SF1">
    <property type="entry name" value="ATP-DEPENDENT HELICASE IRC3-RELATED"/>
    <property type="match status" value="1"/>
</dbReference>
<dbReference type="InterPro" id="IPR050742">
    <property type="entry name" value="Helicase_Restrict-Modif_Enz"/>
</dbReference>
<dbReference type="GO" id="GO:0005524">
    <property type="term" value="F:ATP binding"/>
    <property type="evidence" value="ECO:0007669"/>
    <property type="project" value="InterPro"/>
</dbReference>
<dbReference type="GO" id="GO:0005829">
    <property type="term" value="C:cytosol"/>
    <property type="evidence" value="ECO:0007669"/>
    <property type="project" value="TreeGrafter"/>
</dbReference>
<dbReference type="PATRIC" id="fig|1618345.3.peg.1048"/>
<dbReference type="PROSITE" id="PS51192">
    <property type="entry name" value="HELICASE_ATP_BIND_1"/>
    <property type="match status" value="1"/>
</dbReference>
<accession>A0A0G0LQI5</accession>
<dbReference type="SMART" id="SM00487">
    <property type="entry name" value="DEXDc"/>
    <property type="match status" value="1"/>
</dbReference>
<dbReference type="InterPro" id="IPR027417">
    <property type="entry name" value="P-loop_NTPase"/>
</dbReference>
<dbReference type="GO" id="GO:0016787">
    <property type="term" value="F:hydrolase activity"/>
    <property type="evidence" value="ECO:0007669"/>
    <property type="project" value="InterPro"/>
</dbReference>
<dbReference type="SUPFAM" id="SSF52540">
    <property type="entry name" value="P-loop containing nucleoside triphosphate hydrolases"/>
    <property type="match status" value="2"/>
</dbReference>
<dbReference type="Pfam" id="PF08463">
    <property type="entry name" value="EcoEI_R_C"/>
    <property type="match status" value="1"/>
</dbReference>
<sequence>MDKTMNEAETRAEYIDPKLKISGWGEVEGSKILREFRITEGRIQTGGLRAKPEIADYILVYKNQKLAVIEAKHEGLGVTEGLMQAKAYAAKLQLDYTYCTNGKQIYETCMKSGGEKYVDRFPTPQELWNLTFSDQNEWKERFNAVPFEDMSGTKKPRYYQEIAVNNALNAIAENKDKILLTLATGTGKTFIAFQIAWKLFQTRWNLKRDGGRRPRILFLADRNILADQAFNSFSAFTEDALVRINPLDIRKRGSVPTNGSIFFTIFQTFMSGPNNTPYFGEYEKDFFDFIIIDECHRGGANDESNWRDILNYFSPAVQLGLTATPRRKDNVDTYNYFGKPVYIYSLKQGINDGFLTPFKVKRVKTTLDDYAYTSDDQIIEGEVEEGKIYEEADFNRIIEIKEREAKRVQIVLDEINQKEKTIIFCATQDHALAVRDLVNQLKESKEPNYCVRVTANDGLRGEQYLRDFQDNEKTIPTILTTSQKLSTGVDARNIRNIVLMRPVNSMIEFKQIVGRGTRLFDGKEYFTILDFVDAYKHFSDPEWDGEPIKDICEKCGMGPCVCEKNPPRPCPTCGQRPCACEKPSKICEVCNQSPCVCEKPPKKKLKIKLADGKEREIQHMVATSFWSADGKPISIQEFMDNMFGKLPEFFKNEEELRKIWSDPITRKTFLDKIAEAGYGREELEALQQVIDAENSDLFDVFAYVSFALKPMTREERVTLSRKAIFAVLDERQGEFLEFVLAKYIEIGVEELDEEELPKLLNLKYHAIADAIKALGDVDKIRSTFFGFQKNLYVNNNSKR</sequence>
<dbReference type="GO" id="GO:0003677">
    <property type="term" value="F:DNA binding"/>
    <property type="evidence" value="ECO:0007669"/>
    <property type="project" value="InterPro"/>
</dbReference>
<evidence type="ECO:0000313" key="3">
    <source>
        <dbReference type="Proteomes" id="UP000034207"/>
    </source>
</evidence>
<protein>
    <submittedName>
        <fullName evidence="2">Type I restriction system, subunit R</fullName>
    </submittedName>
</protein>
<dbReference type="Pfam" id="PF00271">
    <property type="entry name" value="Helicase_C"/>
    <property type="match status" value="1"/>
</dbReference>
<dbReference type="NCBIfam" id="NF046051">
    <property type="entry name" value="restrict_EcoAI"/>
    <property type="match status" value="1"/>
</dbReference>
<gene>
    <name evidence="2" type="ORF">UT18_C0022G0011</name>
</gene>
<organism evidence="2 3">
    <name type="scientific">candidate division CPR2 bacterium GW2011_GWC2_39_10</name>
    <dbReference type="NCBI Taxonomy" id="1618345"/>
    <lineage>
        <taxon>Bacteria</taxon>
        <taxon>Bacteria division CPR2</taxon>
    </lineage>
</organism>
<evidence type="ECO:0000313" key="2">
    <source>
        <dbReference type="EMBL" id="KKQ93327.1"/>
    </source>
</evidence>
<dbReference type="CDD" id="cd18799">
    <property type="entry name" value="SF2_C_EcoAI-like"/>
    <property type="match status" value="1"/>
</dbReference>